<keyword evidence="2" id="KW-0472">Membrane</keyword>
<gene>
    <name evidence="3" type="ordered locus">RB7581</name>
</gene>
<evidence type="ECO:0000313" key="4">
    <source>
        <dbReference type="Proteomes" id="UP000001025"/>
    </source>
</evidence>
<keyword evidence="4" id="KW-1185">Reference proteome</keyword>
<feature type="transmembrane region" description="Helical" evidence="2">
    <location>
        <begin position="281"/>
        <end position="298"/>
    </location>
</feature>
<protein>
    <submittedName>
        <fullName evidence="3">Uncharacterized protein</fullName>
    </submittedName>
</protein>
<feature type="transmembrane region" description="Helical" evidence="2">
    <location>
        <begin position="214"/>
        <end position="234"/>
    </location>
</feature>
<dbReference type="InterPro" id="IPR010380">
    <property type="entry name" value="DUF975"/>
</dbReference>
<dbReference type="PANTHER" id="PTHR40076:SF1">
    <property type="entry name" value="MEMBRANE PROTEIN"/>
    <property type="match status" value="1"/>
</dbReference>
<feature type="transmembrane region" description="Helical" evidence="2">
    <location>
        <begin position="139"/>
        <end position="163"/>
    </location>
</feature>
<feature type="transmembrane region" description="Helical" evidence="2">
    <location>
        <begin position="175"/>
        <end position="202"/>
    </location>
</feature>
<dbReference type="InParanoid" id="Q7UNH3"/>
<reference evidence="3 4" key="1">
    <citation type="journal article" date="2003" name="Proc. Natl. Acad. Sci. U.S.A.">
        <title>Complete genome sequence of the marine planctomycete Pirellula sp. strain 1.</title>
        <authorList>
            <person name="Gloeckner F.O."/>
            <person name="Kube M."/>
            <person name="Bauer M."/>
            <person name="Teeling H."/>
            <person name="Lombardot T."/>
            <person name="Ludwig W."/>
            <person name="Gade D."/>
            <person name="Beck A."/>
            <person name="Borzym K."/>
            <person name="Heitmann K."/>
            <person name="Rabus R."/>
            <person name="Schlesner H."/>
            <person name="Amann R."/>
            <person name="Reinhardt R."/>
        </authorList>
    </citation>
    <scope>NUCLEOTIDE SEQUENCE [LARGE SCALE GENOMIC DNA]</scope>
    <source>
        <strain evidence="4">DSM 10527 / NCIMB 13988 / SH1</strain>
    </source>
</reference>
<dbReference type="PATRIC" id="fig|243090.15.peg.3662"/>
<dbReference type="KEGG" id="rba:RB7581"/>
<dbReference type="STRING" id="243090.RB7581"/>
<keyword evidence="2" id="KW-0812">Transmembrane</keyword>
<name>Q7UNH3_RHOBA</name>
<proteinExistence type="predicted"/>
<dbReference type="HOGENOM" id="CLU_849541_0_0_0"/>
<dbReference type="Proteomes" id="UP000001025">
    <property type="component" value="Chromosome"/>
</dbReference>
<dbReference type="PANTHER" id="PTHR40076">
    <property type="entry name" value="MEMBRANE PROTEIN-RELATED"/>
    <property type="match status" value="1"/>
</dbReference>
<sequence>MGQCRPTEMVETATLQEFHTQHAPRRRHPMAIQFNCSSCNAVLRVGDESTGKSARCPTCQSVQPIPGGTPPAAPAAAEDPFGAFKSEFNEPSPAAASNPYASPVTSHTSAHVSTGGYQPTAADFGEIFSHAWQAFKPNIGILVGATVIVFGISFGFSIVTSIFEQVAQDNESAAFIVLTLLLNLGSSLVNMFIGIGMARICIGVTRFQPVNIGMLFNGGDVFLGVLGGTILFGIGAVFGFLLLIIPGLIFLLLMWPYYYFIVDRQCGVFEAFSRAFEVGKANWATSFVLGVASMLISLGGLLALFIGLLFTGPFIGVLFATAYVMMKGERPGQPGIPQPGMPQSAF</sequence>
<feature type="region of interest" description="Disordered" evidence="1">
    <location>
        <begin position="83"/>
        <end position="102"/>
    </location>
</feature>
<accession>Q7UNH3</accession>
<evidence type="ECO:0000256" key="1">
    <source>
        <dbReference type="SAM" id="MobiDB-lite"/>
    </source>
</evidence>
<feature type="compositionally biased region" description="Low complexity" evidence="1">
    <location>
        <begin position="91"/>
        <end position="102"/>
    </location>
</feature>
<dbReference type="EnsemblBacteria" id="CAD75446">
    <property type="protein sequence ID" value="CAD75446"/>
    <property type="gene ID" value="RB7581"/>
</dbReference>
<keyword evidence="2" id="KW-1133">Transmembrane helix</keyword>
<dbReference type="EMBL" id="BX294146">
    <property type="protein sequence ID" value="CAD75446.1"/>
    <property type="molecule type" value="Genomic_DNA"/>
</dbReference>
<evidence type="ECO:0000313" key="3">
    <source>
        <dbReference type="EMBL" id="CAD75446.1"/>
    </source>
</evidence>
<dbReference type="eggNOG" id="COG5523">
    <property type="taxonomic scope" value="Bacteria"/>
</dbReference>
<dbReference type="OrthoDB" id="278173at2"/>
<evidence type="ECO:0000256" key="2">
    <source>
        <dbReference type="SAM" id="Phobius"/>
    </source>
</evidence>
<feature type="transmembrane region" description="Helical" evidence="2">
    <location>
        <begin position="304"/>
        <end position="326"/>
    </location>
</feature>
<feature type="transmembrane region" description="Helical" evidence="2">
    <location>
        <begin position="240"/>
        <end position="260"/>
    </location>
</feature>
<dbReference type="AlphaFoldDB" id="Q7UNH3"/>
<organism evidence="3 4">
    <name type="scientific">Rhodopirellula baltica (strain DSM 10527 / NCIMB 13988 / SH1)</name>
    <dbReference type="NCBI Taxonomy" id="243090"/>
    <lineage>
        <taxon>Bacteria</taxon>
        <taxon>Pseudomonadati</taxon>
        <taxon>Planctomycetota</taxon>
        <taxon>Planctomycetia</taxon>
        <taxon>Pirellulales</taxon>
        <taxon>Pirellulaceae</taxon>
        <taxon>Rhodopirellula</taxon>
    </lineage>
</organism>